<dbReference type="AlphaFoldDB" id="A0A0L9UM66"/>
<reference evidence="3" key="1">
    <citation type="journal article" date="2015" name="Proc. Natl. Acad. Sci. U.S.A.">
        <title>Genome sequencing of adzuki bean (Vigna angularis) provides insight into high starch and low fat accumulation and domestication.</title>
        <authorList>
            <person name="Yang K."/>
            <person name="Tian Z."/>
            <person name="Chen C."/>
            <person name="Luo L."/>
            <person name="Zhao B."/>
            <person name="Wang Z."/>
            <person name="Yu L."/>
            <person name="Li Y."/>
            <person name="Sun Y."/>
            <person name="Li W."/>
            <person name="Chen Y."/>
            <person name="Li Y."/>
            <person name="Zhang Y."/>
            <person name="Ai D."/>
            <person name="Zhao J."/>
            <person name="Shang C."/>
            <person name="Ma Y."/>
            <person name="Wu B."/>
            <person name="Wang M."/>
            <person name="Gao L."/>
            <person name="Sun D."/>
            <person name="Zhang P."/>
            <person name="Guo F."/>
            <person name="Wang W."/>
            <person name="Li Y."/>
            <person name="Wang J."/>
            <person name="Varshney R.K."/>
            <person name="Wang J."/>
            <person name="Ling H.Q."/>
            <person name="Wan P."/>
        </authorList>
    </citation>
    <scope>NUCLEOTIDE SEQUENCE</scope>
    <source>
        <strain evidence="3">cv. Jingnong 6</strain>
    </source>
</reference>
<dbReference type="Proteomes" id="UP000053144">
    <property type="component" value="Chromosome 5"/>
</dbReference>
<sequence length="237" mass="26919">MRRRAPPKGRPCHTRHRQMFDRPSLGRPSLGRPSRSTISVPTPTTWVEPLSLRETLKNSQGIPSPRDSAALSMLTKTVQENANVWYHEVPGDRIEDRPPNKVSGDRIEDQPPNEVPGDRVEDHPPNEVPGDRIEDHRPNEVPGDRVEDRPPNLTPESSIGKTNARITWAGAHITLTGQITNHCGPSKLTWFRGSRSPPLRIKRKVKAWEEDPPLRSDRRRTGRFKTAQPYTSETHYN</sequence>
<feature type="region of interest" description="Disordered" evidence="1">
    <location>
        <begin position="87"/>
        <end position="159"/>
    </location>
</feature>
<feature type="compositionally biased region" description="Polar residues" evidence="1">
    <location>
        <begin position="228"/>
        <end position="237"/>
    </location>
</feature>
<feature type="region of interest" description="Disordered" evidence="1">
    <location>
        <begin position="1"/>
        <end position="43"/>
    </location>
</feature>
<evidence type="ECO:0000313" key="2">
    <source>
        <dbReference type="EMBL" id="KOM43853.1"/>
    </source>
</evidence>
<accession>A0A0L9UM66</accession>
<dbReference type="EMBL" id="CM003375">
    <property type="protein sequence ID" value="KOM43853.1"/>
    <property type="molecule type" value="Genomic_DNA"/>
</dbReference>
<name>A0A0L9UM66_PHAAN</name>
<evidence type="ECO:0000313" key="3">
    <source>
        <dbReference type="Proteomes" id="UP000053144"/>
    </source>
</evidence>
<organism evidence="2 3">
    <name type="scientific">Phaseolus angularis</name>
    <name type="common">Azuki bean</name>
    <name type="synonym">Vigna angularis</name>
    <dbReference type="NCBI Taxonomy" id="3914"/>
    <lineage>
        <taxon>Eukaryota</taxon>
        <taxon>Viridiplantae</taxon>
        <taxon>Streptophyta</taxon>
        <taxon>Embryophyta</taxon>
        <taxon>Tracheophyta</taxon>
        <taxon>Spermatophyta</taxon>
        <taxon>Magnoliopsida</taxon>
        <taxon>eudicotyledons</taxon>
        <taxon>Gunneridae</taxon>
        <taxon>Pentapetalae</taxon>
        <taxon>rosids</taxon>
        <taxon>fabids</taxon>
        <taxon>Fabales</taxon>
        <taxon>Fabaceae</taxon>
        <taxon>Papilionoideae</taxon>
        <taxon>50 kb inversion clade</taxon>
        <taxon>NPAAA clade</taxon>
        <taxon>indigoferoid/millettioid clade</taxon>
        <taxon>Phaseoleae</taxon>
        <taxon>Vigna</taxon>
    </lineage>
</organism>
<gene>
    <name evidence="2" type="ORF">LR48_Vigan05g145800</name>
</gene>
<feature type="region of interest" description="Disordered" evidence="1">
    <location>
        <begin position="210"/>
        <end position="237"/>
    </location>
</feature>
<dbReference type="Gramene" id="KOM43853">
    <property type="protein sequence ID" value="KOM43853"/>
    <property type="gene ID" value="LR48_Vigan05g145800"/>
</dbReference>
<feature type="compositionally biased region" description="Basic and acidic residues" evidence="1">
    <location>
        <begin position="116"/>
        <end position="150"/>
    </location>
</feature>
<evidence type="ECO:0000256" key="1">
    <source>
        <dbReference type="SAM" id="MobiDB-lite"/>
    </source>
</evidence>
<feature type="compositionally biased region" description="Basic and acidic residues" evidence="1">
    <location>
        <begin position="89"/>
        <end position="109"/>
    </location>
</feature>
<feature type="compositionally biased region" description="Polar residues" evidence="1">
    <location>
        <begin position="34"/>
        <end position="43"/>
    </location>
</feature>
<feature type="compositionally biased region" description="Basic residues" evidence="1">
    <location>
        <begin position="1"/>
        <end position="17"/>
    </location>
</feature>
<protein>
    <submittedName>
        <fullName evidence="2">Uncharacterized protein</fullName>
    </submittedName>
</protein>
<proteinExistence type="predicted"/>